<evidence type="ECO:0000256" key="6">
    <source>
        <dbReference type="ARBA" id="ARBA00022777"/>
    </source>
</evidence>
<keyword evidence="7" id="KW-0067">ATP-binding</keyword>
<keyword evidence="13" id="KW-0812">Transmembrane</keyword>
<name>A0A7J4XPR7_9BACE</name>
<dbReference type="PRINTS" id="PR00344">
    <property type="entry name" value="BCTRLSENSOR"/>
</dbReference>
<dbReference type="PANTHER" id="PTHR43547">
    <property type="entry name" value="TWO-COMPONENT HISTIDINE KINASE"/>
    <property type="match status" value="1"/>
</dbReference>
<evidence type="ECO:0000256" key="5">
    <source>
        <dbReference type="ARBA" id="ARBA00022741"/>
    </source>
</evidence>
<dbReference type="PROSITE" id="PS50109">
    <property type="entry name" value="HIS_KIN"/>
    <property type="match status" value="1"/>
</dbReference>
<accession>A0A7J4XPR7</accession>
<keyword evidence="13" id="KW-0472">Membrane</keyword>
<dbReference type="Gene3D" id="2.130.10.10">
    <property type="entry name" value="YVTN repeat-like/Quinoprotein amine dehydrogenase"/>
    <property type="match status" value="2"/>
</dbReference>
<dbReference type="Gene3D" id="1.10.10.60">
    <property type="entry name" value="Homeodomain-like"/>
    <property type="match status" value="1"/>
</dbReference>
<keyword evidence="13" id="KW-1133">Transmembrane helix</keyword>
<evidence type="ECO:0000256" key="10">
    <source>
        <dbReference type="ARBA" id="ARBA00023125"/>
    </source>
</evidence>
<dbReference type="InterPro" id="IPR001789">
    <property type="entry name" value="Sig_transdc_resp-reg_receiver"/>
</dbReference>
<evidence type="ECO:0000256" key="4">
    <source>
        <dbReference type="ARBA" id="ARBA00022679"/>
    </source>
</evidence>
<evidence type="ECO:0000259" key="16">
    <source>
        <dbReference type="PROSITE" id="PS50110"/>
    </source>
</evidence>
<evidence type="ECO:0000313" key="18">
    <source>
        <dbReference type="Proteomes" id="UP000422221"/>
    </source>
</evidence>
<dbReference type="InterPro" id="IPR009057">
    <property type="entry name" value="Homeodomain-like_sf"/>
</dbReference>
<evidence type="ECO:0000256" key="2">
    <source>
        <dbReference type="ARBA" id="ARBA00012438"/>
    </source>
</evidence>
<dbReference type="SMART" id="SM00448">
    <property type="entry name" value="REC"/>
    <property type="match status" value="1"/>
</dbReference>
<dbReference type="InterPro" id="IPR003594">
    <property type="entry name" value="HATPase_dom"/>
</dbReference>
<feature type="transmembrane region" description="Helical" evidence="13">
    <location>
        <begin position="46"/>
        <end position="69"/>
    </location>
</feature>
<keyword evidence="3 12" id="KW-0597">Phosphoprotein</keyword>
<dbReference type="Pfam" id="PF12833">
    <property type="entry name" value="HTH_18"/>
    <property type="match status" value="1"/>
</dbReference>
<dbReference type="SMART" id="SM00342">
    <property type="entry name" value="HTH_ARAC"/>
    <property type="match status" value="1"/>
</dbReference>
<dbReference type="SUPFAM" id="SSF55874">
    <property type="entry name" value="ATPase domain of HSP90 chaperone/DNA topoisomerase II/histidine kinase"/>
    <property type="match status" value="1"/>
</dbReference>
<dbReference type="Pfam" id="PF02518">
    <property type="entry name" value="HATPase_c"/>
    <property type="match status" value="1"/>
</dbReference>
<evidence type="ECO:0000256" key="8">
    <source>
        <dbReference type="ARBA" id="ARBA00023012"/>
    </source>
</evidence>
<dbReference type="SMART" id="SM00387">
    <property type="entry name" value="HATPase_c"/>
    <property type="match status" value="1"/>
</dbReference>
<evidence type="ECO:0000256" key="3">
    <source>
        <dbReference type="ARBA" id="ARBA00022553"/>
    </source>
</evidence>
<dbReference type="InterPro" id="IPR005467">
    <property type="entry name" value="His_kinase_dom"/>
</dbReference>
<protein>
    <recommendedName>
        <fullName evidence="2">histidine kinase</fullName>
        <ecNumber evidence="2">2.7.13.3</ecNumber>
    </recommendedName>
</protein>
<dbReference type="FunFam" id="3.30.565.10:FF:000037">
    <property type="entry name" value="Hybrid sensor histidine kinase/response regulator"/>
    <property type="match status" value="1"/>
</dbReference>
<dbReference type="InterPro" id="IPR036890">
    <property type="entry name" value="HATPase_C_sf"/>
</dbReference>
<dbReference type="Proteomes" id="UP000422221">
    <property type="component" value="Unassembled WGS sequence"/>
</dbReference>
<dbReference type="InterPro" id="IPR013783">
    <property type="entry name" value="Ig-like_fold"/>
</dbReference>
<feature type="modified residue" description="4-aspartylphosphate" evidence="12">
    <location>
        <position position="1159"/>
    </location>
</feature>
<dbReference type="InterPro" id="IPR003661">
    <property type="entry name" value="HisK_dim/P_dom"/>
</dbReference>
<dbReference type="PROSITE" id="PS00041">
    <property type="entry name" value="HTH_ARAC_FAMILY_1"/>
    <property type="match status" value="1"/>
</dbReference>
<dbReference type="Gene3D" id="2.60.40.10">
    <property type="entry name" value="Immunoglobulins"/>
    <property type="match status" value="1"/>
</dbReference>
<dbReference type="InterPro" id="IPR011006">
    <property type="entry name" value="CheY-like_superfamily"/>
</dbReference>
<dbReference type="InterPro" id="IPR018062">
    <property type="entry name" value="HTH_AraC-typ_CS"/>
</dbReference>
<dbReference type="InterPro" id="IPR015943">
    <property type="entry name" value="WD40/YVTN_repeat-like_dom_sf"/>
</dbReference>
<dbReference type="CDD" id="cd17574">
    <property type="entry name" value="REC_OmpR"/>
    <property type="match status" value="1"/>
</dbReference>
<evidence type="ECO:0000256" key="7">
    <source>
        <dbReference type="ARBA" id="ARBA00022840"/>
    </source>
</evidence>
<evidence type="ECO:0000313" key="17">
    <source>
        <dbReference type="EMBL" id="KAA3770804.1"/>
    </source>
</evidence>
<dbReference type="GO" id="GO:0003700">
    <property type="term" value="F:DNA-binding transcription factor activity"/>
    <property type="evidence" value="ECO:0007669"/>
    <property type="project" value="InterPro"/>
</dbReference>
<organism evidence="17 18">
    <name type="scientific">Bacteroides salyersiae</name>
    <dbReference type="NCBI Taxonomy" id="291644"/>
    <lineage>
        <taxon>Bacteria</taxon>
        <taxon>Pseudomonadati</taxon>
        <taxon>Bacteroidota</taxon>
        <taxon>Bacteroidia</taxon>
        <taxon>Bacteroidales</taxon>
        <taxon>Bacteroidaceae</taxon>
        <taxon>Bacteroides</taxon>
    </lineage>
</organism>
<feature type="transmembrane region" description="Helical" evidence="13">
    <location>
        <begin position="15"/>
        <end position="34"/>
    </location>
</feature>
<dbReference type="InterPro" id="IPR011110">
    <property type="entry name" value="Reg_prop"/>
</dbReference>
<evidence type="ECO:0000256" key="9">
    <source>
        <dbReference type="ARBA" id="ARBA00023015"/>
    </source>
</evidence>
<dbReference type="GO" id="GO:0005524">
    <property type="term" value="F:ATP binding"/>
    <property type="evidence" value="ECO:0007669"/>
    <property type="project" value="UniProtKB-KW"/>
</dbReference>
<dbReference type="Pfam" id="PF07494">
    <property type="entry name" value="Reg_prop"/>
    <property type="match status" value="3"/>
</dbReference>
<keyword evidence="11" id="KW-0804">Transcription</keyword>
<keyword evidence="10" id="KW-0238">DNA-binding</keyword>
<dbReference type="Gene3D" id="3.40.50.2300">
    <property type="match status" value="1"/>
</dbReference>
<dbReference type="SUPFAM" id="SSF46689">
    <property type="entry name" value="Homeodomain-like"/>
    <property type="match status" value="1"/>
</dbReference>
<dbReference type="InterPro" id="IPR036097">
    <property type="entry name" value="HisK_dim/P_sf"/>
</dbReference>
<dbReference type="CDD" id="cd00082">
    <property type="entry name" value="HisKA"/>
    <property type="match status" value="1"/>
</dbReference>
<dbReference type="Gene3D" id="1.10.287.130">
    <property type="match status" value="1"/>
</dbReference>
<dbReference type="EC" id="2.7.13.3" evidence="2"/>
<feature type="domain" description="Response regulatory" evidence="16">
    <location>
        <begin position="1110"/>
        <end position="1226"/>
    </location>
</feature>
<dbReference type="GO" id="GO:0000155">
    <property type="term" value="F:phosphorelay sensor kinase activity"/>
    <property type="evidence" value="ECO:0007669"/>
    <property type="project" value="InterPro"/>
</dbReference>
<evidence type="ECO:0000259" key="15">
    <source>
        <dbReference type="PROSITE" id="PS50109"/>
    </source>
</evidence>
<evidence type="ECO:0000256" key="1">
    <source>
        <dbReference type="ARBA" id="ARBA00000085"/>
    </source>
</evidence>
<evidence type="ECO:0000256" key="13">
    <source>
        <dbReference type="SAM" id="Phobius"/>
    </source>
</evidence>
<feature type="transmembrane region" description="Helical" evidence="13">
    <location>
        <begin position="804"/>
        <end position="823"/>
    </location>
</feature>
<dbReference type="SUPFAM" id="SSF63829">
    <property type="entry name" value="Calcium-dependent phosphotriesterase"/>
    <property type="match status" value="1"/>
</dbReference>
<dbReference type="SUPFAM" id="SSF101898">
    <property type="entry name" value="NHL repeat"/>
    <property type="match status" value="1"/>
</dbReference>
<keyword evidence="4" id="KW-0808">Transferase</keyword>
<dbReference type="SUPFAM" id="SSF47384">
    <property type="entry name" value="Homodimeric domain of signal transducing histidine kinase"/>
    <property type="match status" value="1"/>
</dbReference>
<keyword evidence="6" id="KW-0418">Kinase</keyword>
<gene>
    <name evidence="17" type="ORF">F3F73_02360</name>
</gene>
<reference evidence="17 18" key="1">
    <citation type="journal article" date="2019" name="Nat. Med.">
        <title>A library of human gut bacterial isolates paired with longitudinal multiomics data enables mechanistic microbiome research.</title>
        <authorList>
            <person name="Poyet M."/>
            <person name="Groussin M."/>
            <person name="Gibbons S.M."/>
            <person name="Avila-Pacheco J."/>
            <person name="Jiang X."/>
            <person name="Kearney S.M."/>
            <person name="Perrotta A.R."/>
            <person name="Berdy B."/>
            <person name="Zhao S."/>
            <person name="Lieberman T.D."/>
            <person name="Swanson P.K."/>
            <person name="Smith M."/>
            <person name="Roesemann S."/>
            <person name="Alexander J.E."/>
            <person name="Rich S.A."/>
            <person name="Livny J."/>
            <person name="Vlamakis H."/>
            <person name="Clish C."/>
            <person name="Bullock K."/>
            <person name="Deik A."/>
            <person name="Scott J."/>
            <person name="Pierce K.A."/>
            <person name="Xavier R.J."/>
            <person name="Alm E.J."/>
        </authorList>
    </citation>
    <scope>NUCLEOTIDE SEQUENCE [LARGE SCALE GENOMIC DNA]</scope>
    <source>
        <strain evidence="17 18">BIOML-A10</strain>
    </source>
</reference>
<dbReference type="InterPro" id="IPR018060">
    <property type="entry name" value="HTH_AraC"/>
</dbReference>
<feature type="domain" description="HTH araC/xylS-type" evidence="14">
    <location>
        <begin position="1262"/>
        <end position="1361"/>
    </location>
</feature>
<dbReference type="FunFam" id="2.130.10.10:FF:000891">
    <property type="entry name" value="Two-component system sensor histidine kinase/response regulator, hybrid (One-component system)"/>
    <property type="match status" value="1"/>
</dbReference>
<comment type="catalytic activity">
    <reaction evidence="1">
        <text>ATP + protein L-histidine = ADP + protein N-phospho-L-histidine.</text>
        <dbReference type="EC" id="2.7.13.3"/>
    </reaction>
</comment>
<comment type="caution">
    <text evidence="17">The sequence shown here is derived from an EMBL/GenBank/DDBJ whole genome shotgun (WGS) entry which is preliminary data.</text>
</comment>
<evidence type="ECO:0000256" key="11">
    <source>
        <dbReference type="ARBA" id="ARBA00023163"/>
    </source>
</evidence>
<keyword evidence="9" id="KW-0805">Transcription regulation</keyword>
<keyword evidence="5" id="KW-0547">Nucleotide-binding</keyword>
<proteinExistence type="predicted"/>
<dbReference type="PANTHER" id="PTHR43547:SF2">
    <property type="entry name" value="HYBRID SIGNAL TRANSDUCTION HISTIDINE KINASE C"/>
    <property type="match status" value="1"/>
</dbReference>
<dbReference type="PROSITE" id="PS01124">
    <property type="entry name" value="HTH_ARAC_FAMILY_2"/>
    <property type="match status" value="1"/>
</dbReference>
<dbReference type="Pfam" id="PF00512">
    <property type="entry name" value="HisKA"/>
    <property type="match status" value="1"/>
</dbReference>
<sequence length="1371" mass="157859">MLITTPRYLCFKKTLFSHTLCLSVTFVLILSTLIKKTIMKNYGNVLTSLCRFVGCVLLMQCSVSSLHAFPDYYFKQLSLQEGLSQTTVNCVLKDYKGIIWIGTQMGLNRFDQYELKNYFYDSYSPNSLPDNDICFLKEDSLLNLWIGTQEGLAIYNRGEDNFTLIYHNNAPVQAKTACLLTDGILFAGTGLWIYSYADRQLHSLPIINKGKAINDYFKYIKPWKKNTYVVGTQWKGVYLYHTDSHQLTPFTSCKKQHISSYFIDKQKNLWLSPYGEGMICYDVNGQEIARYSTQNSDLCNDIILDMLIYKDELWIATDGGGIARLNLADRTFRTIEQQSGNNNSLPSNSIKSLYVDHSQNLWAGTIRNGLLNIREVYMHTFQDVPLNNLYGLSNKITLCLYEEDGFMYIGTDGGGINRLNQTENIFKHYPSCSKEKVVSIAGYNSEELIASFYGKGLYFFNKRTGLCRPCNFISPNLREQINSMGIAINIYQFSPGKYYILAEQVYIYDLKTARLTPVQMTQIRKDTDTPISNLKVIASNDSITYLYGVKNIFCLNNRTQTLSPIYYSDFNITINCVCCDSQGDFWIATNRGLLRYNRHNKSAEKIETSLFSEARTTVYDPTDRIWIGARNMLFAYSISDKRFTIFDENDGALANEYMYTNVPISQSGDIYQCGVNGLLRICKNYPFKDGNIPTIKLMDIELNGATITNQVSATGKLTIPYHYTSLIIKLIRNEEDVFRRRIYRFHISGLARDIESYAPSLALYSLSPGHYEVSVSCSNRDGSWTEMALILNLEIPTPWWQSPYLKLALIILFIIICIGYVTYYNRKKERKLQWELKEHKQNMNEEKIRFLINMSHELRTPLMLIYAPLKRLLNKEAITDNKLKEQLESICRQVRRMKNLIEMVLDVRRIEMGQKVLHLSTCTFNNWLEEIAGSFTNEYANKNVRLLYNFDNRITEWTFDTSKCEMIVSNLLANALKFTPEGNSVTLTTQKEKGNIRISVTDEGIGLDEEDIKQLFVRFYQGKDSKEGSGIGLSYVKVLVELQGGKIEAYNNEKTGATFCFELPEREDKKNPSEQSVNISLNDVLRFSDRERQEQKPSQEEENFDTRNYSILIVEDNIELSNFLKEALKEHFQKVYTANNGEDAFNIATQKLPDIIVSDIMMQQGDGLELCQQIKRQEKTCFIPVVLLTARTDMESTASGYKSGADIYLTKPFEVDELIVIVRNLLKNRKILQKHYRNYVSSISSYPNIEEEPSNADERFLFKLNNIIIENLSNNQLDVDFIADKMGMSRTTLYNRVKAVNYVGINDCINNFRIEKALQMLRETDCNMLEISEAVGFSSQRYFSTFFKKMVGCTPSKYREENQKQELEAGS</sequence>
<dbReference type="EMBL" id="VWMK01000001">
    <property type="protein sequence ID" value="KAA3770804.1"/>
    <property type="molecule type" value="Genomic_DNA"/>
</dbReference>
<evidence type="ECO:0000259" key="14">
    <source>
        <dbReference type="PROSITE" id="PS01124"/>
    </source>
</evidence>
<dbReference type="GO" id="GO:0043565">
    <property type="term" value="F:sequence-specific DNA binding"/>
    <property type="evidence" value="ECO:0007669"/>
    <property type="project" value="InterPro"/>
</dbReference>
<evidence type="ECO:0000256" key="12">
    <source>
        <dbReference type="PROSITE-ProRule" id="PRU00169"/>
    </source>
</evidence>
<dbReference type="InterPro" id="IPR004358">
    <property type="entry name" value="Sig_transdc_His_kin-like_C"/>
</dbReference>
<dbReference type="SMART" id="SM00388">
    <property type="entry name" value="HisKA"/>
    <property type="match status" value="1"/>
</dbReference>
<dbReference type="PROSITE" id="PS50110">
    <property type="entry name" value="RESPONSE_REGULATORY"/>
    <property type="match status" value="1"/>
</dbReference>
<keyword evidence="8" id="KW-0902">Two-component regulatory system</keyword>
<dbReference type="Gene3D" id="3.30.565.10">
    <property type="entry name" value="Histidine kinase-like ATPase, C-terminal domain"/>
    <property type="match status" value="1"/>
</dbReference>
<dbReference type="SUPFAM" id="SSF52172">
    <property type="entry name" value="CheY-like"/>
    <property type="match status" value="1"/>
</dbReference>
<feature type="domain" description="Histidine kinase" evidence="15">
    <location>
        <begin position="853"/>
        <end position="1067"/>
    </location>
</feature>
<dbReference type="Pfam" id="PF00072">
    <property type="entry name" value="Response_reg"/>
    <property type="match status" value="1"/>
</dbReference>